<reference evidence="2 3" key="1">
    <citation type="submission" date="2019-03" db="EMBL/GenBank/DDBJ databases">
        <title>Genomic Encyclopedia of Type Strains, Phase IV (KMG-IV): sequencing the most valuable type-strain genomes for metagenomic binning, comparative biology and taxonomic classification.</title>
        <authorList>
            <person name="Goeker M."/>
        </authorList>
    </citation>
    <scope>NUCLEOTIDE SEQUENCE [LARGE SCALE GENOMIC DNA]</scope>
    <source>
        <strain evidence="2 3">DSM 21100</strain>
    </source>
</reference>
<keyword evidence="1" id="KW-0802">TPR repeat</keyword>
<dbReference type="Gene3D" id="1.25.40.10">
    <property type="entry name" value="Tetratricopeptide repeat domain"/>
    <property type="match status" value="1"/>
</dbReference>
<dbReference type="OrthoDB" id="1524733at2"/>
<dbReference type="EMBL" id="SMAD01000003">
    <property type="protein sequence ID" value="TCS88229.1"/>
    <property type="molecule type" value="Genomic_DNA"/>
</dbReference>
<dbReference type="AlphaFoldDB" id="A0A4R3KV28"/>
<dbReference type="InterPro" id="IPR011990">
    <property type="entry name" value="TPR-like_helical_dom_sf"/>
</dbReference>
<accession>A0A4R3KV28</accession>
<dbReference type="InterPro" id="IPR019734">
    <property type="entry name" value="TPR_rpt"/>
</dbReference>
<dbReference type="Pfam" id="PF14559">
    <property type="entry name" value="TPR_19"/>
    <property type="match status" value="1"/>
</dbReference>
<evidence type="ECO:0000313" key="3">
    <source>
        <dbReference type="Proteomes" id="UP000295807"/>
    </source>
</evidence>
<evidence type="ECO:0000313" key="2">
    <source>
        <dbReference type="EMBL" id="TCS88229.1"/>
    </source>
</evidence>
<dbReference type="SMART" id="SM00028">
    <property type="entry name" value="TPR"/>
    <property type="match status" value="2"/>
</dbReference>
<dbReference type="RefSeq" id="WP_132128455.1">
    <property type="nucleotide sequence ID" value="NZ_CP042432.1"/>
</dbReference>
<organism evidence="2 3">
    <name type="scientific">Anseongella ginsenosidimutans</name>
    <dbReference type="NCBI Taxonomy" id="496056"/>
    <lineage>
        <taxon>Bacteria</taxon>
        <taxon>Pseudomonadati</taxon>
        <taxon>Bacteroidota</taxon>
        <taxon>Sphingobacteriia</taxon>
        <taxon>Sphingobacteriales</taxon>
        <taxon>Sphingobacteriaceae</taxon>
        <taxon>Anseongella</taxon>
    </lineage>
</organism>
<dbReference type="SUPFAM" id="SSF48452">
    <property type="entry name" value="TPR-like"/>
    <property type="match status" value="1"/>
</dbReference>
<gene>
    <name evidence="2" type="ORF">EDD80_10391</name>
</gene>
<sequence length="111" mass="12819">MKNTRLEQLREFLLQQPQDPFLKYALATEYLKLGDTTNALLYFEGLIKEHEEYLGTYYHLGKLYEQLGRIPDAAETYARGIALAQQQRNQHTLSELRGALLAISDEEEGEN</sequence>
<feature type="repeat" description="TPR" evidence="1">
    <location>
        <begin position="54"/>
        <end position="87"/>
    </location>
</feature>
<name>A0A4R3KV28_9SPHI</name>
<dbReference type="Proteomes" id="UP000295807">
    <property type="component" value="Unassembled WGS sequence"/>
</dbReference>
<protein>
    <submittedName>
        <fullName evidence="2">Tetratricopeptide repeat protein</fullName>
    </submittedName>
</protein>
<evidence type="ECO:0000256" key="1">
    <source>
        <dbReference type="PROSITE-ProRule" id="PRU00339"/>
    </source>
</evidence>
<keyword evidence="3" id="KW-1185">Reference proteome</keyword>
<proteinExistence type="predicted"/>
<comment type="caution">
    <text evidence="2">The sequence shown here is derived from an EMBL/GenBank/DDBJ whole genome shotgun (WGS) entry which is preliminary data.</text>
</comment>
<dbReference type="PROSITE" id="PS50005">
    <property type="entry name" value="TPR"/>
    <property type="match status" value="1"/>
</dbReference>